<dbReference type="PANTHER" id="PTHR13504:SF38">
    <property type="entry name" value="FIDO DOMAIN-CONTAINING PROTEIN"/>
    <property type="match status" value="1"/>
</dbReference>
<dbReference type="PROSITE" id="PS51459">
    <property type="entry name" value="FIDO"/>
    <property type="match status" value="1"/>
</dbReference>
<reference evidence="5" key="1">
    <citation type="submission" date="2017-02" db="EMBL/GenBank/DDBJ databases">
        <title>Tessaracoccus aquaemaris sp. nov., isolated from the intestine of a Korean rockfish, Sebastes schlegelii, in a marine aquaculture pond.</title>
        <authorList>
            <person name="Tak E.J."/>
            <person name="Bae J.-W."/>
        </authorList>
    </citation>
    <scope>NUCLEOTIDE SEQUENCE [LARGE SCALE GENOMIC DNA]</scope>
    <source>
        <strain evidence="5">NSG39</strain>
    </source>
</reference>
<evidence type="ECO:0000259" key="3">
    <source>
        <dbReference type="PROSITE" id="PS51459"/>
    </source>
</evidence>
<dbReference type="Gene3D" id="1.10.3290.10">
    <property type="entry name" value="Fido-like domain"/>
    <property type="match status" value="1"/>
</dbReference>
<dbReference type="SUPFAM" id="SSF140931">
    <property type="entry name" value="Fic-like"/>
    <property type="match status" value="1"/>
</dbReference>
<dbReference type="Pfam" id="PF02661">
    <property type="entry name" value="Fic"/>
    <property type="match status" value="1"/>
</dbReference>
<protein>
    <recommendedName>
        <fullName evidence="3">Fido domain-containing protein</fullName>
    </recommendedName>
</protein>
<dbReference type="GO" id="GO:0005524">
    <property type="term" value="F:ATP binding"/>
    <property type="evidence" value="ECO:0007669"/>
    <property type="project" value="UniProtKB-KW"/>
</dbReference>
<feature type="active site" evidence="1">
    <location>
        <position position="268"/>
    </location>
</feature>
<dbReference type="RefSeq" id="WP_077686887.1">
    <property type="nucleotide sequence ID" value="NZ_CP019606.1"/>
</dbReference>
<evidence type="ECO:0000256" key="2">
    <source>
        <dbReference type="PIRSR" id="PIRSR640198-2"/>
    </source>
</evidence>
<dbReference type="KEGG" id="tes:BW730_14595"/>
<feature type="domain" description="Fido" evidence="3">
    <location>
        <begin position="177"/>
        <end position="330"/>
    </location>
</feature>
<gene>
    <name evidence="4" type="ORF">BW730_14595</name>
</gene>
<evidence type="ECO:0000313" key="4">
    <source>
        <dbReference type="EMBL" id="AQP48547.1"/>
    </source>
</evidence>
<dbReference type="InterPro" id="IPR003812">
    <property type="entry name" value="Fido"/>
</dbReference>
<feature type="binding site" evidence="2">
    <location>
        <begin position="272"/>
        <end position="279"/>
    </location>
    <ligand>
        <name>ATP</name>
        <dbReference type="ChEBI" id="CHEBI:30616"/>
    </ligand>
</feature>
<evidence type="ECO:0000256" key="1">
    <source>
        <dbReference type="PIRSR" id="PIRSR640198-1"/>
    </source>
</evidence>
<keyword evidence="2" id="KW-0067">ATP-binding</keyword>
<sequence>MKLPATPPDDGATLAELDMTQLFRATELARAMPDYPSWDKLRRRPAPAGLTHEQLWMGVRFSRSYEPLPLSDRLGNPFRVAQPVIVQRLLHEVSIRTAGTLTSSVPGMPESQVDRFLLSSIREEAVSSSLLEGAVTTRRVAHDMLRAGRAPRTKGERMVANNYAAMQWIRQHREEDITEEAVLHLHALLTAGTLSDEADEGRLQTPEEERVVVGGANDELLHEPPPADQLPARLARLCAFANGAGAGQPWLHPLVRAIVVHFMFGYDHYFVDGNGRTARALFYWVALREGHWLVEFLSLSQRLTKAPAKYARAYLDTEVDHGDITYFVIHQLTTLQQALDDLDQYLSRKASEDAQAARRVRSLGLNHRQLAVFTRALADSTARFTVKSHANSHGITLPTARTDLASLESMGILFSTRVGRSLEWRPVDDIARVVESSPQL</sequence>
<dbReference type="InterPro" id="IPR036597">
    <property type="entry name" value="Fido-like_dom_sf"/>
</dbReference>
<proteinExistence type="predicted"/>
<dbReference type="STRING" id="1332264.BW730_14595"/>
<accession>A0A1Q2CR10</accession>
<dbReference type="InterPro" id="IPR040198">
    <property type="entry name" value="Fido_containing"/>
</dbReference>
<keyword evidence="2" id="KW-0547">Nucleotide-binding</keyword>
<dbReference type="EMBL" id="CP019606">
    <property type="protein sequence ID" value="AQP48547.1"/>
    <property type="molecule type" value="Genomic_DNA"/>
</dbReference>
<keyword evidence="5" id="KW-1185">Reference proteome</keyword>
<evidence type="ECO:0000313" key="5">
    <source>
        <dbReference type="Proteomes" id="UP000188145"/>
    </source>
</evidence>
<feature type="binding site" evidence="2">
    <location>
        <begin position="213"/>
        <end position="222"/>
    </location>
    <ligand>
        <name>ATP</name>
        <dbReference type="ChEBI" id="CHEBI:30616"/>
    </ligand>
</feature>
<dbReference type="Proteomes" id="UP000188145">
    <property type="component" value="Chromosome"/>
</dbReference>
<dbReference type="OrthoDB" id="9813719at2"/>
<name>A0A1Q2CR10_9ACTN</name>
<organism evidence="4 5">
    <name type="scientific">Tessaracoccus aquimaris</name>
    <dbReference type="NCBI Taxonomy" id="1332264"/>
    <lineage>
        <taxon>Bacteria</taxon>
        <taxon>Bacillati</taxon>
        <taxon>Actinomycetota</taxon>
        <taxon>Actinomycetes</taxon>
        <taxon>Propionibacteriales</taxon>
        <taxon>Propionibacteriaceae</taxon>
        <taxon>Tessaracoccus</taxon>
    </lineage>
</organism>
<dbReference type="PANTHER" id="PTHR13504">
    <property type="entry name" value="FIDO DOMAIN-CONTAINING PROTEIN DDB_G0283145"/>
    <property type="match status" value="1"/>
</dbReference>
<dbReference type="AlphaFoldDB" id="A0A1Q2CR10"/>